<evidence type="ECO:0000256" key="2">
    <source>
        <dbReference type="ARBA" id="ARBA00022553"/>
    </source>
</evidence>
<evidence type="ECO:0000313" key="6">
    <source>
        <dbReference type="Proteomes" id="UP000504635"/>
    </source>
</evidence>
<sequence length="1225" mass="141278">MSAERESWSDKINDLLRFIDLMVKQTCRRAKYEYDTRGRYIKEDKTSIYSVDHLRRVFENPREHIYQLVKNPQKTLKGLRVENQGAPERKDTRFTKIEQKMLLDFVKKVQDLSPAQQVHWIDLNHYIYYAYRNFACENPNPNPEALSAFFICEMKCLLDRLKEEDESQVWLRIFTLLREYCIFAQWHYSQNFDEHALTKFFYYYEAMLTSAKSLIPVFLDFEKDVIYKHYKVCWIDFNTFIFIRYFYESEKVTEKISKLLEMNNSPGDSPQMFTLMSDLNKLWTKEKTRVSLLQQEGRLAENTPEAIRERKNLASHKKIVKGNFWVDRTKDLKKRNELHRLDHNLFELLNDPDFLPEGPGVNKNGQCICEECMIARYKIFLDTNDDFSAIQITDRISFCRRCKCLIKLDLFHQHICNHAENTKYHKNSLAKPHNLINFISERMDFMRIRRNSNISDMLNEKLKINKTNSVVSKLALEQYLQNKKESDGDMRNKNGRNRLFQDDLMQELGKELKLPKEKTENTSTQNCTTEQLEEIEKKMLEIRRNGHKPYPPSKQASTKEVGSKDGCGPYENSNNKNTKNCDCTYCAIFGSSTKNVQLKERLAARLNQRREKKKESASPRNLQSPRARGLTNGDFNKLKASKVESRVPLPASPSNIPSTPTDSSEYSLPSGQISDIRGLVNYIEGNSSKSKAELAKKKAAKKARQKERREQERLEAELEAKRKIEQKAVKELEKKEERKKELEKREEERKIEEAQLKKKLKKKRQAMKRQELERQKNTFEETIPAMVTIKRTPGDESGSPSVTITLKGYTPDQDKLLTTLIDKTDMEEKKEVSVTNKNIVQGKCGKKKKNAMKMNESIMSSKVVSDEAKIIAKNVKVTLAVDKNPIPIIPDPLNMIIDQQFKHQAEEIKREREPTADEIRALGNLKLPPGITITKVEGPLSNKSYLGSDTNKNSSMLGKSGVIVVDTEKLIQKKVETDISKPSKAGRRKKKKSKKNAKGIDVEQSDKPKMVTLRNPMFQPFQNPNSKSFPADESAPAAIFTRENGMVTIRSSRLQQSLDNGAPNSSNAVPFGISLMPNLVPEMPSFSSSDSEHQEQSSKSADNSSNKNSNLNAQEILSGLPGIEITKVDKKSDSNHNVDLNNGTHDAQVSIIPSNGTDFDMEFDKDDDWLYDNVFKPRDVLEDDMDDEELELEAFKRFCQQSIPPKEKKVAHFNVADIVLKKKFS</sequence>
<dbReference type="InterPro" id="IPR029717">
    <property type="entry name" value="FAM193"/>
</dbReference>
<feature type="region of interest" description="Disordered" evidence="4">
    <location>
        <begin position="1016"/>
        <end position="1035"/>
    </location>
</feature>
<keyword evidence="6" id="KW-1185">Reference proteome</keyword>
<keyword evidence="3" id="KW-0175">Coiled coil</keyword>
<feature type="domain" description="FAM193 C-terminal" evidence="5">
    <location>
        <begin position="1172"/>
        <end position="1223"/>
    </location>
</feature>
<feature type="region of interest" description="Disordered" evidence="4">
    <location>
        <begin position="725"/>
        <end position="777"/>
    </location>
</feature>
<evidence type="ECO:0000256" key="4">
    <source>
        <dbReference type="SAM" id="MobiDB-lite"/>
    </source>
</evidence>
<feature type="compositionally biased region" description="Basic and acidic residues" evidence="4">
    <location>
        <begin position="998"/>
        <end position="1009"/>
    </location>
</feature>
<feature type="compositionally biased region" description="Basic and acidic residues" evidence="4">
    <location>
        <begin position="768"/>
        <end position="777"/>
    </location>
</feature>
<name>A0A6J2XBX3_SITOR</name>
<dbReference type="Proteomes" id="UP000504635">
    <property type="component" value="Unplaced"/>
</dbReference>
<dbReference type="KEGG" id="soy:115876607"/>
<dbReference type="GO" id="GO:0005634">
    <property type="term" value="C:nucleus"/>
    <property type="evidence" value="ECO:0007669"/>
    <property type="project" value="TreeGrafter"/>
</dbReference>
<dbReference type="Pfam" id="PF15914">
    <property type="entry name" value="FAM193_C"/>
    <property type="match status" value="1"/>
</dbReference>
<feature type="region of interest" description="Disordered" evidence="4">
    <location>
        <begin position="976"/>
        <end position="1011"/>
    </location>
</feature>
<dbReference type="GO" id="GO:0005737">
    <property type="term" value="C:cytoplasm"/>
    <property type="evidence" value="ECO:0007669"/>
    <property type="project" value="TreeGrafter"/>
</dbReference>
<evidence type="ECO:0000256" key="1">
    <source>
        <dbReference type="ARBA" id="ARBA00009689"/>
    </source>
</evidence>
<protein>
    <submittedName>
        <fullName evidence="7">Reticulocyte-binding protein 2 homolog a-like isoform X1</fullName>
    </submittedName>
</protein>
<feature type="compositionally biased region" description="Low complexity" evidence="4">
    <location>
        <begin position="1097"/>
        <end position="1109"/>
    </location>
</feature>
<dbReference type="GeneID" id="115876607"/>
<feature type="region of interest" description="Disordered" evidence="4">
    <location>
        <begin position="1079"/>
        <end position="1109"/>
    </location>
</feature>
<organism evidence="6 7">
    <name type="scientific">Sitophilus oryzae</name>
    <name type="common">Rice weevil</name>
    <name type="synonym">Curculio oryzae</name>
    <dbReference type="NCBI Taxonomy" id="7048"/>
    <lineage>
        <taxon>Eukaryota</taxon>
        <taxon>Metazoa</taxon>
        <taxon>Ecdysozoa</taxon>
        <taxon>Arthropoda</taxon>
        <taxon>Hexapoda</taxon>
        <taxon>Insecta</taxon>
        <taxon>Pterygota</taxon>
        <taxon>Neoptera</taxon>
        <taxon>Endopterygota</taxon>
        <taxon>Coleoptera</taxon>
        <taxon>Polyphaga</taxon>
        <taxon>Cucujiformia</taxon>
        <taxon>Curculionidae</taxon>
        <taxon>Dryophthorinae</taxon>
        <taxon>Sitophilus</taxon>
    </lineage>
</organism>
<accession>A0A6J2XBX3</accession>
<dbReference type="OrthoDB" id="10044608at2759"/>
<reference evidence="7" key="1">
    <citation type="submission" date="2025-08" db="UniProtKB">
        <authorList>
            <consortium name="RefSeq"/>
        </authorList>
    </citation>
    <scope>IDENTIFICATION</scope>
    <source>
        <tissue evidence="7">Gonads</tissue>
    </source>
</reference>
<feature type="compositionally biased region" description="Polar residues" evidence="4">
    <location>
        <begin position="652"/>
        <end position="670"/>
    </location>
</feature>
<feature type="compositionally biased region" description="Basic residues" evidence="4">
    <location>
        <begin position="697"/>
        <end position="706"/>
    </location>
</feature>
<feature type="region of interest" description="Disordered" evidence="4">
    <location>
        <begin position="607"/>
        <end position="670"/>
    </location>
</feature>
<dbReference type="InterPro" id="IPR031802">
    <property type="entry name" value="FAM193_C"/>
</dbReference>
<dbReference type="AlphaFoldDB" id="A0A6J2XBX3"/>
<evidence type="ECO:0000259" key="5">
    <source>
        <dbReference type="Pfam" id="PF15914"/>
    </source>
</evidence>
<keyword evidence="2" id="KW-0597">Phosphoprotein</keyword>
<feature type="compositionally biased region" description="Basic residues" evidence="4">
    <location>
        <begin position="984"/>
        <end position="997"/>
    </location>
</feature>
<dbReference type="PANTHER" id="PTHR15109:SF4">
    <property type="entry name" value="FAM193 C-TERMINAL DOMAIN-CONTAINING PROTEIN"/>
    <property type="match status" value="1"/>
</dbReference>
<evidence type="ECO:0000256" key="3">
    <source>
        <dbReference type="ARBA" id="ARBA00023054"/>
    </source>
</evidence>
<dbReference type="PANTHER" id="PTHR15109">
    <property type="entry name" value="AGAP004327-PA"/>
    <property type="match status" value="1"/>
</dbReference>
<feature type="region of interest" description="Disordered" evidence="4">
    <location>
        <begin position="688"/>
        <end position="712"/>
    </location>
</feature>
<feature type="compositionally biased region" description="Basic and acidic residues" evidence="4">
    <location>
        <begin position="725"/>
        <end position="756"/>
    </location>
</feature>
<proteinExistence type="inferred from homology"/>
<feature type="compositionally biased region" description="Basic residues" evidence="4">
    <location>
        <begin position="757"/>
        <end position="767"/>
    </location>
</feature>
<evidence type="ECO:0000313" key="7">
    <source>
        <dbReference type="RefSeq" id="XP_030748294.1"/>
    </source>
</evidence>
<comment type="similarity">
    <text evidence="1">Belongs to the FAM193 family.</text>
</comment>
<dbReference type="RefSeq" id="XP_030748294.1">
    <property type="nucleotide sequence ID" value="XM_030892434.1"/>
</dbReference>
<gene>
    <name evidence="7" type="primary">LOC115876607</name>
</gene>
<dbReference type="InParanoid" id="A0A6J2XBX3"/>
<feature type="region of interest" description="Disordered" evidence="4">
    <location>
        <begin position="542"/>
        <end position="573"/>
    </location>
</feature>